<keyword evidence="4" id="KW-1185">Reference proteome</keyword>
<evidence type="ECO:0000313" key="4">
    <source>
        <dbReference type="Proteomes" id="UP001152320"/>
    </source>
</evidence>
<name>A0A9Q1BWY9_HOLLE</name>
<feature type="compositionally biased region" description="Basic and acidic residues" evidence="2">
    <location>
        <begin position="31"/>
        <end position="61"/>
    </location>
</feature>
<gene>
    <name evidence="3" type="ORF">HOLleu_21857</name>
</gene>
<feature type="compositionally biased region" description="Basic and acidic residues" evidence="2">
    <location>
        <begin position="92"/>
        <end position="122"/>
    </location>
</feature>
<protein>
    <submittedName>
        <fullName evidence="3">Uncharacterized protein</fullName>
    </submittedName>
</protein>
<evidence type="ECO:0000313" key="3">
    <source>
        <dbReference type="EMBL" id="KAJ8034848.1"/>
    </source>
</evidence>
<feature type="compositionally biased region" description="Basic and acidic residues" evidence="2">
    <location>
        <begin position="1"/>
        <end position="21"/>
    </location>
</feature>
<evidence type="ECO:0000256" key="1">
    <source>
        <dbReference type="SAM" id="Coils"/>
    </source>
</evidence>
<accession>A0A9Q1BWY9</accession>
<feature type="compositionally biased region" description="Basic residues" evidence="2">
    <location>
        <begin position="353"/>
        <end position="362"/>
    </location>
</feature>
<sequence length="541" mass="62415">MGEKAVKKDLGLNPDKKKKDPLVTMAARQQKVKENREKKERERKMRLEERQAERDAQLKARQIVKQEEKARAIRQQHEEMKIQQEMASIRKQMQEARHKEEDERKRKRQAEEEARFQMELEEAERKEEEARRRMEDERKLQMKKDELMKKAVELKAQDEAEKLRIKHRHFQAWYQLVLDNRLKMGKARALSDWRCLLRSWNAWRAFHRACQAERESKEAEIYIKESHRKNQAAYSHYRLHLLRKCFLAWRIWLASQEEATKIEEAKVKTRNKMDAFLEAAASGRLWTERSDDSDGTSRRDGKEQQKGSSVQSSSHPASQRSSSSSASSSLPSRSEHTSQSKKPAAPNTMTRPSKPKHAWQVTRKHLQLTAEEMAHLGEEDDHLNRNQNQTSVHLDLTSIAESDVSLQMKKSAAVSYKVNNFEHRYANQQKMLMEQRKQLDEQKRLIEDLQAAQREQLIKMQIADIQKGVVTGGSSGNQVATGSSIHQQGDSAIASVPTSARTESDFSIVTATSDPRTTNRSSSSTGSKGGTSRQTPSLLKG</sequence>
<feature type="compositionally biased region" description="Low complexity" evidence="2">
    <location>
        <begin position="308"/>
        <end position="332"/>
    </location>
</feature>
<reference evidence="3" key="1">
    <citation type="submission" date="2021-10" db="EMBL/GenBank/DDBJ databases">
        <title>Tropical sea cucumber genome reveals ecological adaptation and Cuvierian tubules defense mechanism.</title>
        <authorList>
            <person name="Chen T."/>
        </authorList>
    </citation>
    <scope>NUCLEOTIDE SEQUENCE</scope>
    <source>
        <strain evidence="3">Nanhai2018</strain>
        <tissue evidence="3">Muscle</tissue>
    </source>
</reference>
<feature type="region of interest" description="Disordered" evidence="2">
    <location>
        <begin position="287"/>
        <end position="362"/>
    </location>
</feature>
<comment type="caution">
    <text evidence="3">The sequence shown here is derived from an EMBL/GenBank/DDBJ whole genome shotgun (WGS) entry which is preliminary data.</text>
</comment>
<feature type="region of interest" description="Disordered" evidence="2">
    <location>
        <begin position="473"/>
        <end position="541"/>
    </location>
</feature>
<proteinExistence type="predicted"/>
<dbReference type="PANTHER" id="PTHR22028">
    <property type="entry name" value="SFI1 SPINDLE BODY DOMAIN-CONTAINING PROTEIN-RELATED"/>
    <property type="match status" value="1"/>
</dbReference>
<dbReference type="AlphaFoldDB" id="A0A9Q1BWY9"/>
<feature type="region of interest" description="Disordered" evidence="2">
    <location>
        <begin position="90"/>
        <end position="122"/>
    </location>
</feature>
<dbReference type="PANTHER" id="PTHR22028:SF5">
    <property type="entry name" value="COILED-COIL DOMAIN-CONTAINING PROTEIN 191"/>
    <property type="match status" value="1"/>
</dbReference>
<dbReference type="InterPro" id="IPR052270">
    <property type="entry name" value="CACF_protein"/>
</dbReference>
<feature type="compositionally biased region" description="Low complexity" evidence="2">
    <location>
        <begin position="512"/>
        <end position="535"/>
    </location>
</feature>
<dbReference type="EMBL" id="JAIZAY010000010">
    <property type="protein sequence ID" value="KAJ8034848.1"/>
    <property type="molecule type" value="Genomic_DNA"/>
</dbReference>
<feature type="compositionally biased region" description="Basic and acidic residues" evidence="2">
    <location>
        <begin position="287"/>
        <end position="305"/>
    </location>
</feature>
<feature type="region of interest" description="Disordered" evidence="2">
    <location>
        <begin position="1"/>
        <end position="61"/>
    </location>
</feature>
<evidence type="ECO:0000256" key="2">
    <source>
        <dbReference type="SAM" id="MobiDB-lite"/>
    </source>
</evidence>
<dbReference type="Proteomes" id="UP001152320">
    <property type="component" value="Chromosome 10"/>
</dbReference>
<keyword evidence="1" id="KW-0175">Coiled coil</keyword>
<organism evidence="3 4">
    <name type="scientific">Holothuria leucospilota</name>
    <name type="common">Black long sea cucumber</name>
    <name type="synonym">Mertensiothuria leucospilota</name>
    <dbReference type="NCBI Taxonomy" id="206669"/>
    <lineage>
        <taxon>Eukaryota</taxon>
        <taxon>Metazoa</taxon>
        <taxon>Echinodermata</taxon>
        <taxon>Eleutherozoa</taxon>
        <taxon>Echinozoa</taxon>
        <taxon>Holothuroidea</taxon>
        <taxon>Aspidochirotacea</taxon>
        <taxon>Aspidochirotida</taxon>
        <taxon>Holothuriidae</taxon>
        <taxon>Holothuria</taxon>
    </lineage>
</organism>
<dbReference type="OrthoDB" id="6256972at2759"/>
<feature type="compositionally biased region" description="Polar residues" evidence="2">
    <location>
        <begin position="476"/>
        <end position="511"/>
    </location>
</feature>
<feature type="coiled-coil region" evidence="1">
    <location>
        <begin position="418"/>
        <end position="459"/>
    </location>
</feature>